<protein>
    <submittedName>
        <fullName evidence="1">Uncharacterized protein</fullName>
    </submittedName>
</protein>
<dbReference type="AlphaFoldDB" id="A0A087FYS9"/>
<accession>A0A087FYS9</accession>
<name>A0A087FYS9_ARAAL</name>
<sequence>MVMMIDLQPKQIQDIKDLLPTTRKKDARLREEEFKLRMKLSSIS</sequence>
<evidence type="ECO:0000313" key="2">
    <source>
        <dbReference type="Proteomes" id="UP000029120"/>
    </source>
</evidence>
<keyword evidence="2" id="KW-1185">Reference proteome</keyword>
<dbReference type="Proteomes" id="UP000029120">
    <property type="component" value="Unassembled WGS sequence"/>
</dbReference>
<dbReference type="EMBL" id="KL985648">
    <property type="protein sequence ID" value="KFK22781.1"/>
    <property type="molecule type" value="Genomic_DNA"/>
</dbReference>
<proteinExistence type="predicted"/>
<dbReference type="OrthoDB" id="979037at2759"/>
<reference evidence="2" key="1">
    <citation type="journal article" date="2015" name="Nat. Plants">
        <title>Genome expansion of Arabis alpina linked with retrotransposition and reduced symmetric DNA methylation.</title>
        <authorList>
            <person name="Willing E.M."/>
            <person name="Rawat V."/>
            <person name="Mandakova T."/>
            <person name="Maumus F."/>
            <person name="James G.V."/>
            <person name="Nordstroem K.J."/>
            <person name="Becker C."/>
            <person name="Warthmann N."/>
            <person name="Chica C."/>
            <person name="Szarzynska B."/>
            <person name="Zytnicki M."/>
            <person name="Albani M.C."/>
            <person name="Kiefer C."/>
            <person name="Bergonzi S."/>
            <person name="Castaings L."/>
            <person name="Mateos J.L."/>
            <person name="Berns M.C."/>
            <person name="Bujdoso N."/>
            <person name="Piofczyk T."/>
            <person name="de Lorenzo L."/>
            <person name="Barrero-Sicilia C."/>
            <person name="Mateos I."/>
            <person name="Piednoel M."/>
            <person name="Hagmann J."/>
            <person name="Chen-Min-Tao R."/>
            <person name="Iglesias-Fernandez R."/>
            <person name="Schuster S.C."/>
            <person name="Alonso-Blanco C."/>
            <person name="Roudier F."/>
            <person name="Carbonero P."/>
            <person name="Paz-Ares J."/>
            <person name="Davis S.J."/>
            <person name="Pecinka A."/>
            <person name="Quesneville H."/>
            <person name="Colot V."/>
            <person name="Lysak M.A."/>
            <person name="Weigel D."/>
            <person name="Coupland G."/>
            <person name="Schneeberger K."/>
        </authorList>
    </citation>
    <scope>NUCLEOTIDE SEQUENCE [LARGE SCALE GENOMIC DNA]</scope>
    <source>
        <strain evidence="2">cv. Pajares</strain>
    </source>
</reference>
<dbReference type="Gramene" id="KFK22781">
    <property type="protein sequence ID" value="KFK22781"/>
    <property type="gene ID" value="AALP_AAs40503U000500"/>
</dbReference>
<gene>
    <name evidence="1" type="ORF">AALP_AAs40503U000500</name>
</gene>
<evidence type="ECO:0000313" key="1">
    <source>
        <dbReference type="EMBL" id="KFK22781.1"/>
    </source>
</evidence>
<organism evidence="1 2">
    <name type="scientific">Arabis alpina</name>
    <name type="common">Alpine rock-cress</name>
    <dbReference type="NCBI Taxonomy" id="50452"/>
    <lineage>
        <taxon>Eukaryota</taxon>
        <taxon>Viridiplantae</taxon>
        <taxon>Streptophyta</taxon>
        <taxon>Embryophyta</taxon>
        <taxon>Tracheophyta</taxon>
        <taxon>Spermatophyta</taxon>
        <taxon>Magnoliopsida</taxon>
        <taxon>eudicotyledons</taxon>
        <taxon>Gunneridae</taxon>
        <taxon>Pentapetalae</taxon>
        <taxon>rosids</taxon>
        <taxon>malvids</taxon>
        <taxon>Brassicales</taxon>
        <taxon>Brassicaceae</taxon>
        <taxon>Arabideae</taxon>
        <taxon>Arabis</taxon>
    </lineage>
</organism>